<dbReference type="Proteomes" id="UP000298416">
    <property type="component" value="Unassembled WGS sequence"/>
</dbReference>
<sequence>MTSFGRISIASPPGELLLFCSALVVYLLSHFSFNIHPPPAFGSSPNLEILALEANKSEVQDGDSVIEAGTTLPRCTI</sequence>
<comment type="caution">
    <text evidence="1">The sequence shown here is derived from an EMBL/GenBank/DDBJ whole genome shotgun (WGS) entry which is preliminary data.</text>
</comment>
<keyword evidence="2" id="KW-1185">Reference proteome</keyword>
<name>A0A8X8ZY68_SALSN</name>
<organism evidence="1">
    <name type="scientific">Salvia splendens</name>
    <name type="common">Scarlet sage</name>
    <dbReference type="NCBI Taxonomy" id="180675"/>
    <lineage>
        <taxon>Eukaryota</taxon>
        <taxon>Viridiplantae</taxon>
        <taxon>Streptophyta</taxon>
        <taxon>Embryophyta</taxon>
        <taxon>Tracheophyta</taxon>
        <taxon>Spermatophyta</taxon>
        <taxon>Magnoliopsida</taxon>
        <taxon>eudicotyledons</taxon>
        <taxon>Gunneridae</taxon>
        <taxon>Pentapetalae</taxon>
        <taxon>asterids</taxon>
        <taxon>lamiids</taxon>
        <taxon>Lamiales</taxon>
        <taxon>Lamiaceae</taxon>
        <taxon>Nepetoideae</taxon>
        <taxon>Mentheae</taxon>
        <taxon>Salviinae</taxon>
        <taxon>Salvia</taxon>
        <taxon>Salvia subgen. Calosphace</taxon>
        <taxon>core Calosphace</taxon>
    </lineage>
</organism>
<gene>
    <name evidence="1" type="ORF">SASPL_118144</name>
</gene>
<dbReference type="EMBL" id="PNBA02000006">
    <property type="protein sequence ID" value="KAG6421587.1"/>
    <property type="molecule type" value="Genomic_DNA"/>
</dbReference>
<evidence type="ECO:0000313" key="2">
    <source>
        <dbReference type="Proteomes" id="UP000298416"/>
    </source>
</evidence>
<protein>
    <submittedName>
        <fullName evidence="1">Uncharacterized protein</fullName>
    </submittedName>
</protein>
<accession>A0A8X8ZY68</accession>
<reference evidence="1" key="2">
    <citation type="submission" date="2020-08" db="EMBL/GenBank/DDBJ databases">
        <title>Plant Genome Project.</title>
        <authorList>
            <person name="Zhang R.-G."/>
        </authorList>
    </citation>
    <scope>NUCLEOTIDE SEQUENCE</scope>
    <source>
        <strain evidence="1">Huo1</strain>
        <tissue evidence="1">Leaf</tissue>
    </source>
</reference>
<evidence type="ECO:0000313" key="1">
    <source>
        <dbReference type="EMBL" id="KAG6421587.1"/>
    </source>
</evidence>
<dbReference type="AlphaFoldDB" id="A0A8X8ZY68"/>
<proteinExistence type="predicted"/>
<reference evidence="1" key="1">
    <citation type="submission" date="2018-01" db="EMBL/GenBank/DDBJ databases">
        <authorList>
            <person name="Mao J.F."/>
        </authorList>
    </citation>
    <scope>NUCLEOTIDE SEQUENCE</scope>
    <source>
        <strain evidence="1">Huo1</strain>
        <tissue evidence="1">Leaf</tissue>
    </source>
</reference>